<feature type="domain" description="SET" evidence="9">
    <location>
        <begin position="177"/>
        <end position="335"/>
    </location>
</feature>
<evidence type="ECO:0000256" key="3">
    <source>
        <dbReference type="ARBA" id="ARBA00022603"/>
    </source>
</evidence>
<keyword evidence="5" id="KW-0949">S-adenosyl-L-methionine</keyword>
<dbReference type="PROSITE" id="PS50280">
    <property type="entry name" value="SET"/>
    <property type="match status" value="1"/>
</dbReference>
<evidence type="ECO:0000256" key="7">
    <source>
        <dbReference type="ARBA" id="ARBA00022833"/>
    </source>
</evidence>
<dbReference type="SUPFAM" id="SSF82199">
    <property type="entry name" value="SET domain"/>
    <property type="match status" value="1"/>
</dbReference>
<comment type="subcellular location">
    <subcellularLocation>
        <location evidence="1">Chromosome</location>
    </subcellularLocation>
</comment>
<dbReference type="Gene3D" id="2.170.270.10">
    <property type="entry name" value="SET domain"/>
    <property type="match status" value="1"/>
</dbReference>
<evidence type="ECO:0000256" key="1">
    <source>
        <dbReference type="ARBA" id="ARBA00004286"/>
    </source>
</evidence>
<sequence>MSTADKALQITDPEVLKLSRWRLYFNRVPDILVNFRKKMERENAVWSEADRRWYSQQFLAYCREHEKTMNLGPGSNFAGRTNTYSPRLPSVATTRTLQAAIATTTSATPQPANVSIGNTTSIRPPGRKIAEPLPMITMVSSPLRYFLIRSSTSATTPAAVLPPAETVTSNTAGEWVWIWYVFKTKARGWGLKATQNVPKGEFVMVYTGELLDIIDAEKRGRAYDQHGIGYLLDLDSWHIKVHCMYKPYNDSRKEKKLQPLDIHGDEISTACSKWFEKANSPTLTVDAGLWGNLSRYLNHSCDPNLTMYPVYYGKRAGYIPQPDIKAGEELTFSYNGEDENNLDDDFDDEEMEEDSEDEDEQRAWAEGVSSQKPGTSAPKGFKTQKQRRKARKVVSASQDEDAKQSELGNLKAQVCRCGAKNCKKYFWS</sequence>
<organism evidence="11 12">
    <name type="scientific">Tilletia horrida</name>
    <dbReference type="NCBI Taxonomy" id="155126"/>
    <lineage>
        <taxon>Eukaryota</taxon>
        <taxon>Fungi</taxon>
        <taxon>Dikarya</taxon>
        <taxon>Basidiomycota</taxon>
        <taxon>Ustilaginomycotina</taxon>
        <taxon>Exobasidiomycetes</taxon>
        <taxon>Tilletiales</taxon>
        <taxon>Tilletiaceae</taxon>
        <taxon>Tilletia</taxon>
    </lineage>
</organism>
<dbReference type="GO" id="GO:0046974">
    <property type="term" value="F:histone H3K9 methyltransferase activity"/>
    <property type="evidence" value="ECO:0007669"/>
    <property type="project" value="TreeGrafter"/>
</dbReference>
<keyword evidence="3" id="KW-0489">Methyltransferase</keyword>
<evidence type="ECO:0000256" key="4">
    <source>
        <dbReference type="ARBA" id="ARBA00022679"/>
    </source>
</evidence>
<keyword evidence="7" id="KW-0862">Zinc</keyword>
<feature type="compositionally biased region" description="Acidic residues" evidence="8">
    <location>
        <begin position="336"/>
        <end position="360"/>
    </location>
</feature>
<dbReference type="GO" id="GO:0032259">
    <property type="term" value="P:methylation"/>
    <property type="evidence" value="ECO:0007669"/>
    <property type="project" value="UniProtKB-KW"/>
</dbReference>
<feature type="region of interest" description="Disordered" evidence="8">
    <location>
        <begin position="333"/>
        <end position="408"/>
    </location>
</feature>
<dbReference type="InterPro" id="IPR046341">
    <property type="entry name" value="SET_dom_sf"/>
</dbReference>
<dbReference type="InterPro" id="IPR050973">
    <property type="entry name" value="H3K9_Histone-Lys_N-MTase"/>
</dbReference>
<evidence type="ECO:0000259" key="10">
    <source>
        <dbReference type="PROSITE" id="PS50868"/>
    </source>
</evidence>
<comment type="caution">
    <text evidence="11">The sequence shown here is derived from an EMBL/GenBank/DDBJ whole genome shotgun (WGS) entry which is preliminary data.</text>
</comment>
<protein>
    <recommendedName>
        <fullName evidence="13">SET domain-containing protein</fullName>
    </recommendedName>
</protein>
<feature type="domain" description="Post-SET" evidence="10">
    <location>
        <begin position="411"/>
        <end position="427"/>
    </location>
</feature>
<accession>A0AAN6GX03</accession>
<proteinExistence type="predicted"/>
<keyword evidence="6" id="KW-0479">Metal-binding</keyword>
<dbReference type="Proteomes" id="UP001176517">
    <property type="component" value="Unassembled WGS sequence"/>
</dbReference>
<dbReference type="InterPro" id="IPR003616">
    <property type="entry name" value="Post-SET_dom"/>
</dbReference>
<dbReference type="GO" id="GO:0005634">
    <property type="term" value="C:nucleus"/>
    <property type="evidence" value="ECO:0007669"/>
    <property type="project" value="TreeGrafter"/>
</dbReference>
<evidence type="ECO:0000256" key="2">
    <source>
        <dbReference type="ARBA" id="ARBA00022454"/>
    </source>
</evidence>
<dbReference type="GO" id="GO:0005694">
    <property type="term" value="C:chromosome"/>
    <property type="evidence" value="ECO:0007669"/>
    <property type="project" value="UniProtKB-SubCell"/>
</dbReference>
<dbReference type="PROSITE" id="PS50868">
    <property type="entry name" value="POST_SET"/>
    <property type="match status" value="1"/>
</dbReference>
<keyword evidence="12" id="KW-1185">Reference proteome</keyword>
<dbReference type="GO" id="GO:0046872">
    <property type="term" value="F:metal ion binding"/>
    <property type="evidence" value="ECO:0007669"/>
    <property type="project" value="UniProtKB-KW"/>
</dbReference>
<dbReference type="Pfam" id="PF00856">
    <property type="entry name" value="SET"/>
    <property type="match status" value="1"/>
</dbReference>
<dbReference type="EMBL" id="JAPDMZ010000005">
    <property type="protein sequence ID" value="KAK0557473.1"/>
    <property type="molecule type" value="Genomic_DNA"/>
</dbReference>
<dbReference type="PANTHER" id="PTHR46223">
    <property type="entry name" value="HISTONE-LYSINE N-METHYLTRANSFERASE SUV39H"/>
    <property type="match status" value="1"/>
</dbReference>
<evidence type="ECO:0000313" key="11">
    <source>
        <dbReference type="EMBL" id="KAK0557473.1"/>
    </source>
</evidence>
<dbReference type="PANTHER" id="PTHR46223:SF4">
    <property type="entry name" value="HISTONE-LYSINE N-METHYLTRANSFERASE-RELATED"/>
    <property type="match status" value="1"/>
</dbReference>
<evidence type="ECO:0000256" key="5">
    <source>
        <dbReference type="ARBA" id="ARBA00022691"/>
    </source>
</evidence>
<evidence type="ECO:0008006" key="13">
    <source>
        <dbReference type="Google" id="ProtNLM"/>
    </source>
</evidence>
<evidence type="ECO:0000256" key="8">
    <source>
        <dbReference type="SAM" id="MobiDB-lite"/>
    </source>
</evidence>
<keyword evidence="4" id="KW-0808">Transferase</keyword>
<name>A0AAN6GX03_9BASI</name>
<feature type="compositionally biased region" description="Basic residues" evidence="8">
    <location>
        <begin position="382"/>
        <end position="392"/>
    </location>
</feature>
<keyword evidence="2" id="KW-0158">Chromosome</keyword>
<evidence type="ECO:0000256" key="6">
    <source>
        <dbReference type="ARBA" id="ARBA00022723"/>
    </source>
</evidence>
<evidence type="ECO:0000259" key="9">
    <source>
        <dbReference type="PROSITE" id="PS50280"/>
    </source>
</evidence>
<dbReference type="SMART" id="SM00317">
    <property type="entry name" value="SET"/>
    <property type="match status" value="1"/>
</dbReference>
<gene>
    <name evidence="11" type="ORF">OC846_000461</name>
</gene>
<reference evidence="11" key="1">
    <citation type="journal article" date="2023" name="PhytoFront">
        <title>Draft Genome Resources of Seven Strains of Tilletia horrida, Causal Agent of Kernel Smut of Rice.</title>
        <authorList>
            <person name="Khanal S."/>
            <person name="Antony Babu S."/>
            <person name="Zhou X.G."/>
        </authorList>
    </citation>
    <scope>NUCLEOTIDE SEQUENCE</scope>
    <source>
        <strain evidence="11">TX6</strain>
    </source>
</reference>
<dbReference type="InterPro" id="IPR001214">
    <property type="entry name" value="SET_dom"/>
</dbReference>
<evidence type="ECO:0000313" key="12">
    <source>
        <dbReference type="Proteomes" id="UP001176517"/>
    </source>
</evidence>
<dbReference type="AlphaFoldDB" id="A0AAN6GX03"/>